<name>A0A3S5Y9M3_RHOH1</name>
<dbReference type="InterPro" id="IPR024726">
    <property type="entry name" value="FhuF_C"/>
</dbReference>
<evidence type="ECO:0000313" key="3">
    <source>
        <dbReference type="Proteomes" id="UP000006892"/>
    </source>
</evidence>
<dbReference type="KEGG" id="req:REQ_32280"/>
<gene>
    <name evidence="2" type="ordered locus">REQ_32280</name>
</gene>
<dbReference type="AlphaFoldDB" id="A0A3S5Y9M3"/>
<dbReference type="EMBL" id="FN563149">
    <property type="protein sequence ID" value="CBH49228.1"/>
    <property type="molecule type" value="Genomic_DNA"/>
</dbReference>
<proteinExistence type="predicted"/>
<reference evidence="2" key="1">
    <citation type="journal article" date="2010" name="PLoS Genet.">
        <title>The genome of a pathogenic rhodococcus: cooptive virulence underpinned by key gene acquisitions.</title>
        <authorList>
            <person name="Letek M."/>
            <person name="Gonzalez P."/>
            <person name="Macarthur I."/>
            <person name="Rodriguez H."/>
            <person name="Freeman T.C."/>
            <person name="Valero-Rello A."/>
            <person name="Blanco M."/>
            <person name="Buckley T."/>
            <person name="Cherevach I."/>
            <person name="Fahey R."/>
            <person name="Hapeshi A."/>
            <person name="Holdstock J."/>
            <person name="Leadon D."/>
            <person name="Navas J."/>
            <person name="Ocampo A."/>
            <person name="Quail M.A."/>
            <person name="Sanders M."/>
            <person name="Scortti M.M."/>
            <person name="Prescott J.F."/>
            <person name="Fogarty U."/>
            <person name="Meijer W.G."/>
            <person name="Parkhill J."/>
            <person name="Bentley S.D."/>
            <person name="Vazquez-Boland J.A."/>
        </authorList>
    </citation>
    <scope>NUCLEOTIDE SEQUENCE [LARGE SCALE GENOMIC DNA]</scope>
    <source>
        <strain evidence="2 3">103S</strain>
    </source>
</reference>
<sequence>MRAEVTAASRCAVTATLATLAGLGPYFTATTGDPGPGDWRPVRDLYDDAHALAGVAGHVGARIGSTEYRVAASTLFLGYAARLWSLTLGGIVRAGILPDADRLLWRDTDGRIDLHLAEPVGWGGTGLVDVARQMVLDRHLAPLVAAIRTVEPMSDRLLWGNAASALIGAARMLDGASDTAAMRVAETMLRDSRLIDTVDRQGDGYRRRSCCLFYRTPVSGYCGDCALIPPHAPEPGEGSDPAKIGH</sequence>
<dbReference type="Proteomes" id="UP001154400">
    <property type="component" value="Chromosome"/>
</dbReference>
<dbReference type="Pfam" id="PF11575">
    <property type="entry name" value="FhuF_C"/>
    <property type="match status" value="1"/>
</dbReference>
<organism evidence="2">
    <name type="scientific">Rhodococcus hoagii (strain 103S)</name>
    <name type="common">Rhodococcus equi</name>
    <dbReference type="NCBI Taxonomy" id="685727"/>
    <lineage>
        <taxon>Bacteria</taxon>
        <taxon>Bacillati</taxon>
        <taxon>Actinomycetota</taxon>
        <taxon>Actinomycetes</taxon>
        <taxon>Mycobacteriales</taxon>
        <taxon>Nocardiaceae</taxon>
        <taxon>Prescottella</taxon>
    </lineage>
</organism>
<dbReference type="GO" id="GO:0051537">
    <property type="term" value="F:2 iron, 2 sulfur cluster binding"/>
    <property type="evidence" value="ECO:0007669"/>
    <property type="project" value="InterPro"/>
</dbReference>
<dbReference type="RefSeq" id="WP_005518893.1">
    <property type="nucleotide sequence ID" value="NC_014659.1"/>
</dbReference>
<protein>
    <submittedName>
        <fullName evidence="2">Secreted protein</fullName>
    </submittedName>
</protein>
<evidence type="ECO:0000313" key="2">
    <source>
        <dbReference type="EMBL" id="CBH49228.1"/>
    </source>
</evidence>
<accession>A0A3S5Y9M3</accession>
<feature type="domain" description="Ferric siderophore reductase C-terminal" evidence="1">
    <location>
        <begin position="207"/>
        <end position="227"/>
    </location>
</feature>
<evidence type="ECO:0000259" key="1">
    <source>
        <dbReference type="Pfam" id="PF11575"/>
    </source>
</evidence>